<feature type="transmembrane region" description="Helical" evidence="8">
    <location>
        <begin position="149"/>
        <end position="171"/>
    </location>
</feature>
<organism evidence="9 10">
    <name type="scientific">Mesosutterella porci</name>
    <dbReference type="NCBI Taxonomy" id="2915351"/>
    <lineage>
        <taxon>Bacteria</taxon>
        <taxon>Pseudomonadati</taxon>
        <taxon>Pseudomonadota</taxon>
        <taxon>Betaproteobacteria</taxon>
        <taxon>Burkholderiales</taxon>
        <taxon>Sutterellaceae</taxon>
        <taxon>Mesosutterella</taxon>
    </lineage>
</organism>
<dbReference type="RefSeq" id="WP_237978883.1">
    <property type="nucleotide sequence ID" value="NZ_JAKNCT010000007.1"/>
</dbReference>
<proteinExistence type="inferred from homology"/>
<keyword evidence="10" id="KW-1185">Reference proteome</keyword>
<evidence type="ECO:0000256" key="7">
    <source>
        <dbReference type="ARBA" id="ARBA00023136"/>
    </source>
</evidence>
<dbReference type="PIRSF" id="PIRSF018472">
    <property type="entry name" value="MreD_proteobac"/>
    <property type="match status" value="1"/>
</dbReference>
<evidence type="ECO:0000256" key="6">
    <source>
        <dbReference type="ARBA" id="ARBA00022989"/>
    </source>
</evidence>
<keyword evidence="5" id="KW-0133">Cell shape</keyword>
<sequence length="185" mass="21230">MNIFSRLFSSPAPSTITEQPKAYILLPANPLWVAASILISLLLNIFLKRAAWVPDFLALTLIFWTMRQPNWIGMAVAFMLGIVMDVQQGSLLGQHAFAYVVLSYMVQKASRRLFWFRAPAQALHLLPMLLLTQVLVLLVRSWGERAWPGWSWFLSSVFCALLWPLWSWILLMPQRKSKNDETSPL</sequence>
<keyword evidence="3" id="KW-1003">Cell membrane</keyword>
<evidence type="ECO:0000256" key="5">
    <source>
        <dbReference type="ARBA" id="ARBA00022960"/>
    </source>
</evidence>
<evidence type="ECO:0000256" key="2">
    <source>
        <dbReference type="ARBA" id="ARBA00007776"/>
    </source>
</evidence>
<comment type="similarity">
    <text evidence="2">Belongs to the MreD family.</text>
</comment>
<dbReference type="Pfam" id="PF04093">
    <property type="entry name" value="MreD"/>
    <property type="match status" value="1"/>
</dbReference>
<feature type="transmembrane region" description="Helical" evidence="8">
    <location>
        <begin position="72"/>
        <end position="102"/>
    </location>
</feature>
<accession>A0ABS9MRG8</accession>
<dbReference type="NCBIfam" id="TIGR03426">
    <property type="entry name" value="shape_MreD"/>
    <property type="match status" value="1"/>
</dbReference>
<reference evidence="9 10" key="1">
    <citation type="submission" date="2022-02" db="EMBL/GenBank/DDBJ databases">
        <title>Mesosutterella porci, a novel member of the family Sutterellaceae from pig feces.</title>
        <authorList>
            <person name="Wylensek D."/>
            <person name="Clavel T."/>
        </authorList>
    </citation>
    <scope>NUCLEOTIDE SEQUENCE [LARGE SCALE GENOMIC DNA]</scope>
    <source>
        <strain evidence="10">oilRF-744-wt-GAM-9</strain>
    </source>
</reference>
<evidence type="ECO:0000313" key="9">
    <source>
        <dbReference type="EMBL" id="MCG5031190.1"/>
    </source>
</evidence>
<keyword evidence="6 8" id="KW-1133">Transmembrane helix</keyword>
<dbReference type="Proteomes" id="UP001297600">
    <property type="component" value="Unassembled WGS sequence"/>
</dbReference>
<dbReference type="InterPro" id="IPR026034">
    <property type="entry name" value="MreD_proteobac"/>
</dbReference>
<feature type="transmembrane region" description="Helical" evidence="8">
    <location>
        <begin position="22"/>
        <end position="43"/>
    </location>
</feature>
<evidence type="ECO:0000256" key="8">
    <source>
        <dbReference type="SAM" id="Phobius"/>
    </source>
</evidence>
<protein>
    <submittedName>
        <fullName evidence="9">Rod shape-determining protein MreD</fullName>
    </submittedName>
</protein>
<name>A0ABS9MRG8_9BURK</name>
<comment type="caution">
    <text evidence="9">The sequence shown here is derived from an EMBL/GenBank/DDBJ whole genome shotgun (WGS) entry which is preliminary data.</text>
</comment>
<comment type="subcellular location">
    <subcellularLocation>
        <location evidence="1">Cell membrane</location>
        <topology evidence="1">Multi-pass membrane protein</topology>
    </subcellularLocation>
</comment>
<keyword evidence="4 8" id="KW-0812">Transmembrane</keyword>
<keyword evidence="7 8" id="KW-0472">Membrane</keyword>
<gene>
    <name evidence="9" type="primary">mreD</name>
    <name evidence="9" type="ORF">MAF45_07005</name>
</gene>
<evidence type="ECO:0000256" key="3">
    <source>
        <dbReference type="ARBA" id="ARBA00022475"/>
    </source>
</evidence>
<dbReference type="InterPro" id="IPR007227">
    <property type="entry name" value="Cell_shape_determining_MreD"/>
</dbReference>
<dbReference type="EMBL" id="JAKNCT010000007">
    <property type="protein sequence ID" value="MCG5031190.1"/>
    <property type="molecule type" value="Genomic_DNA"/>
</dbReference>
<evidence type="ECO:0000256" key="4">
    <source>
        <dbReference type="ARBA" id="ARBA00022692"/>
    </source>
</evidence>
<feature type="transmembrane region" description="Helical" evidence="8">
    <location>
        <begin position="123"/>
        <end position="143"/>
    </location>
</feature>
<evidence type="ECO:0000256" key="1">
    <source>
        <dbReference type="ARBA" id="ARBA00004651"/>
    </source>
</evidence>
<dbReference type="PANTHER" id="PTHR37484">
    <property type="entry name" value="ROD SHAPE-DETERMINING PROTEIN MRED"/>
    <property type="match status" value="1"/>
</dbReference>
<evidence type="ECO:0000313" key="10">
    <source>
        <dbReference type="Proteomes" id="UP001297600"/>
    </source>
</evidence>
<dbReference type="PANTHER" id="PTHR37484:SF1">
    <property type="entry name" value="ROD SHAPE-DETERMINING PROTEIN MRED"/>
    <property type="match status" value="1"/>
</dbReference>